<dbReference type="GO" id="GO:0010181">
    <property type="term" value="F:FMN binding"/>
    <property type="evidence" value="ECO:0007669"/>
    <property type="project" value="TreeGrafter"/>
</dbReference>
<evidence type="ECO:0000313" key="4">
    <source>
        <dbReference type="Proteomes" id="UP000251313"/>
    </source>
</evidence>
<dbReference type="InterPro" id="IPR003680">
    <property type="entry name" value="Flavodoxin_fold"/>
</dbReference>
<dbReference type="RefSeq" id="WP_038252545.1">
    <property type="nucleotide sequence ID" value="NZ_UAVL01000011.1"/>
</dbReference>
<dbReference type="SUPFAM" id="SSF52218">
    <property type="entry name" value="Flavoproteins"/>
    <property type="match status" value="1"/>
</dbReference>
<dbReference type="GO" id="GO:0003955">
    <property type="term" value="F:NAD(P)H dehydrogenase (quinone) activity"/>
    <property type="evidence" value="ECO:0007669"/>
    <property type="project" value="TreeGrafter"/>
</dbReference>
<dbReference type="AlphaFoldDB" id="A0AB38FX88"/>
<feature type="domain" description="Flavodoxin-like fold" evidence="2">
    <location>
        <begin position="2"/>
        <end position="169"/>
    </location>
</feature>
<sequence>MKKALILSGHRYPERSRVNAAGLEALRALPNVTVHELTKAYPDFAIDVQREQRLLVEHDVVVMLFPFWWYSSPSILKEWQDQVLEYGFAYGSTGTALHGKPFMLMASAGGSPEAYSPEGYNRYPVEDLLLPFHAMANLTGMVWQEPALLMGANEISDEALDRGVNGWLTRLHALLAV</sequence>
<reference evidence="3 4" key="1">
    <citation type="submission" date="2018-06" db="EMBL/GenBank/DDBJ databases">
        <authorList>
            <consortium name="Pathogen Informatics"/>
            <person name="Doyle S."/>
        </authorList>
    </citation>
    <scope>NUCLEOTIDE SEQUENCE [LARGE SCALE GENOMIC DNA]</scope>
    <source>
        <strain evidence="3 4">NCTC11967</strain>
    </source>
</reference>
<evidence type="ECO:0000259" key="2">
    <source>
        <dbReference type="Pfam" id="PF02525"/>
    </source>
</evidence>
<name>A0AB38FX88_9ENTR</name>
<dbReference type="GO" id="GO:0009055">
    <property type="term" value="F:electron transfer activity"/>
    <property type="evidence" value="ECO:0007669"/>
    <property type="project" value="TreeGrafter"/>
</dbReference>
<keyword evidence="1 3" id="KW-0560">Oxidoreductase</keyword>
<accession>A0AB38FX88</accession>
<dbReference type="Proteomes" id="UP000251313">
    <property type="component" value="Unassembled WGS sequence"/>
</dbReference>
<gene>
    <name evidence="3" type="primary">ywrO_1</name>
    <name evidence="3" type="ORF">NCTC11967_02414</name>
</gene>
<evidence type="ECO:0000313" key="3">
    <source>
        <dbReference type="EMBL" id="SQA63376.1"/>
    </source>
</evidence>
<dbReference type="Pfam" id="PF02525">
    <property type="entry name" value="Flavodoxin_2"/>
    <property type="match status" value="1"/>
</dbReference>
<dbReference type="PANTHER" id="PTHR47307:SF1">
    <property type="entry name" value="GLUTATHIONE-REGULATED POTASSIUM-EFFLUX SYSTEM ANCILLARY PROTEIN KEFG"/>
    <property type="match status" value="1"/>
</dbReference>
<dbReference type="InterPro" id="IPR029039">
    <property type="entry name" value="Flavoprotein-like_sf"/>
</dbReference>
<dbReference type="EMBL" id="UAVL01000011">
    <property type="protein sequence ID" value="SQA63376.1"/>
    <property type="molecule type" value="Genomic_DNA"/>
</dbReference>
<organism evidence="3 4">
    <name type="scientific">Yokenella regensburgei</name>
    <dbReference type="NCBI Taxonomy" id="158877"/>
    <lineage>
        <taxon>Bacteria</taxon>
        <taxon>Pseudomonadati</taxon>
        <taxon>Pseudomonadota</taxon>
        <taxon>Gammaproteobacteria</taxon>
        <taxon>Enterobacterales</taxon>
        <taxon>Enterobacteriaceae</taxon>
        <taxon>Yokenella</taxon>
    </lineage>
</organism>
<evidence type="ECO:0000256" key="1">
    <source>
        <dbReference type="ARBA" id="ARBA00023002"/>
    </source>
</evidence>
<dbReference type="Gene3D" id="3.40.50.360">
    <property type="match status" value="1"/>
</dbReference>
<protein>
    <submittedName>
        <fullName evidence="3">General stress protein 14</fullName>
        <ecNumber evidence="3">1.6.99.-</ecNumber>
    </submittedName>
</protein>
<dbReference type="PANTHER" id="PTHR47307">
    <property type="entry name" value="GLUTATHIONE-REGULATED POTASSIUM-EFFLUX SYSTEM ANCILLARY PROTEIN KEFG"/>
    <property type="match status" value="1"/>
</dbReference>
<dbReference type="InterPro" id="IPR046980">
    <property type="entry name" value="KefG/KefF"/>
</dbReference>
<comment type="caution">
    <text evidence="3">The sequence shown here is derived from an EMBL/GenBank/DDBJ whole genome shotgun (WGS) entry which is preliminary data.</text>
</comment>
<dbReference type="EC" id="1.6.99.-" evidence="3"/>
<proteinExistence type="predicted"/>